<feature type="domain" description="Glycoside hydrolase family 31 N-terminal" evidence="3">
    <location>
        <begin position="98"/>
        <end position="203"/>
    </location>
</feature>
<dbReference type="OrthoDB" id="176168at2"/>
<dbReference type="Gene3D" id="2.60.40.1180">
    <property type="entry name" value="Golgi alpha-mannosidase II"/>
    <property type="match status" value="1"/>
</dbReference>
<dbReference type="SUPFAM" id="SSF74650">
    <property type="entry name" value="Galactose mutarotase-like"/>
    <property type="match status" value="1"/>
</dbReference>
<dbReference type="Proteomes" id="UP000317369">
    <property type="component" value="Chromosome"/>
</dbReference>
<dbReference type="AlphaFoldDB" id="A0A517YSN2"/>
<dbReference type="SUPFAM" id="SSF51445">
    <property type="entry name" value="(Trans)glycosidases"/>
    <property type="match status" value="1"/>
</dbReference>
<dbReference type="EC" id="3.2.1.177" evidence="5"/>
<name>A0A517YSN2_9BACT</name>
<evidence type="ECO:0000259" key="4">
    <source>
        <dbReference type="Pfam" id="PF21365"/>
    </source>
</evidence>
<dbReference type="InterPro" id="IPR048395">
    <property type="entry name" value="Glyco_hydro_31_C"/>
</dbReference>
<reference evidence="5 6" key="1">
    <citation type="submission" date="2019-02" db="EMBL/GenBank/DDBJ databases">
        <title>Deep-cultivation of Planctomycetes and their phenomic and genomic characterization uncovers novel biology.</title>
        <authorList>
            <person name="Wiegand S."/>
            <person name="Jogler M."/>
            <person name="Boedeker C."/>
            <person name="Pinto D."/>
            <person name="Vollmers J."/>
            <person name="Rivas-Marin E."/>
            <person name="Kohn T."/>
            <person name="Peeters S.H."/>
            <person name="Heuer A."/>
            <person name="Rast P."/>
            <person name="Oberbeckmann S."/>
            <person name="Bunk B."/>
            <person name="Jeske O."/>
            <person name="Meyerdierks A."/>
            <person name="Storesund J.E."/>
            <person name="Kallscheuer N."/>
            <person name="Luecker S."/>
            <person name="Lage O.M."/>
            <person name="Pohl T."/>
            <person name="Merkel B.J."/>
            <person name="Hornburger P."/>
            <person name="Mueller R.-W."/>
            <person name="Bruemmer F."/>
            <person name="Labrenz M."/>
            <person name="Spormann A.M."/>
            <person name="Op den Camp H."/>
            <person name="Overmann J."/>
            <person name="Amann R."/>
            <person name="Jetten M.S.M."/>
            <person name="Mascher T."/>
            <person name="Medema M.H."/>
            <person name="Devos D.P."/>
            <person name="Kaster A.-K."/>
            <person name="Ovreas L."/>
            <person name="Rohde M."/>
            <person name="Galperin M.Y."/>
            <person name="Jogler C."/>
        </authorList>
    </citation>
    <scope>NUCLEOTIDE SEQUENCE [LARGE SCALE GENOMIC DNA]</scope>
    <source>
        <strain evidence="5 6">KS4</strain>
    </source>
</reference>
<dbReference type="PANTHER" id="PTHR43863:SF2">
    <property type="entry name" value="MALTASE-GLUCOAMYLASE"/>
    <property type="match status" value="1"/>
</dbReference>
<comment type="similarity">
    <text evidence="1">Belongs to the glycosyl hydrolase 31 family.</text>
</comment>
<dbReference type="InterPro" id="IPR051816">
    <property type="entry name" value="Glycosyl_Hydrolase_31"/>
</dbReference>
<protein>
    <submittedName>
        <fullName evidence="5">Alpha-xylosidase</fullName>
        <ecNumber evidence="5">3.2.1.177</ecNumber>
    </submittedName>
</protein>
<evidence type="ECO:0000313" key="6">
    <source>
        <dbReference type="Proteomes" id="UP000317369"/>
    </source>
</evidence>
<dbReference type="RefSeq" id="WP_145076033.1">
    <property type="nucleotide sequence ID" value="NZ_CP036425.1"/>
</dbReference>
<dbReference type="InterPro" id="IPR011013">
    <property type="entry name" value="Gal_mutarotase_sf_dom"/>
</dbReference>
<proteinExistence type="inferred from homology"/>
<dbReference type="InterPro" id="IPR013780">
    <property type="entry name" value="Glyco_hydro_b"/>
</dbReference>
<dbReference type="InterPro" id="IPR025887">
    <property type="entry name" value="Glyco_hydro_31_N_dom"/>
</dbReference>
<evidence type="ECO:0000256" key="1">
    <source>
        <dbReference type="ARBA" id="ARBA00007806"/>
    </source>
</evidence>
<sequence>MRFTSKLAAINRFNRKLFPIVAAVGCFSVTLITPSISNAESGYYMTQKSNTLYTNKLNDINIKIESIKGMDNVLKITAQQAAFRSPVSTSSTSEFYRFDTSNQQLNITTQNAKKLSFKLSSLNAFSDVSDQGLDVSWTAAKGEQIFGLGERFDSFNQAGKIISMWILDAPGQSGGATYFASPTIFSSKGYALFFTDNPKGRFDLNSKQDNWNNYQRAGSVVSFYLVFADTVEEQIKIRTQMIGGLATIPDWAYKPWASKNSYETQEEAEIMIAKMKSLDLPFGAIVLEAWKGHSEKGQFNQVSKERWPDFKSFMENCNTDDIAVILWQVPILHPSSILYPKAVSNNLLVKDPEGKPSLREEWLAGFANYDFTNPEAVQFWQDMLRPLVQAGVKGFKADDGESIKPTDVFYNGKNGVEMHNQYSSLYNQATFDLFTQEKADGLLWARSGSIGIEKAPALWAGDQGASWDQVQSLIPAGLSTSVSGMPFWGHDIGGYFGTASPELYIRWLQLGTLSPLMQFHGIEPREPYNFGDSAIDAYRLLAKLRMNLMPELIKIGKNASKTGIPMMRPLFFEAPETLDTQFTDTQFMLGNDMLVAPILNKGASARPIYFPKGKWLHPFSPIVFEGPAIYHVPINLVDAPLFIRDKAQLNLQLTTTNKLGEWDRSATAKTQTINEDYLYTSDTILKNINAPLTPHPDKAMNRLSFELQTGSINNIQTQYWFASSPDKIYTTPLKSNAQSFVAHLTPETNDAQLSGIQHYQVIDTVSQSILLKGSMDWDAILDITIPNNARAITTTGTHTISTTITNNTAEKLTTELMLKPTSKQLKIKPLPRTIMLKPYESREINVELTVPNHPQNVGDLRATLTATRGNLTLDQQDIILVNPLRWVVAGPIKTANVNDAFTNAFPPQWIPEADATFKYDDQQYRWESIPAQFIIENNGINFNKLFGQTDNAAAYLMTYIDSPIDQPVELRFGSDDTLSVWLNDEPLYANQSARAAAPDQDIIPATLKKGANRLVVKIAQGEYGWEALFRITAPDNQPITNLHDGFVNFSEFNPNRPTSNNLITSPAQHWAISTTSTFEGDTVIGNFDFEKSISTTSPLNQPIFKNKRSITTTNNTIDLINLFGQGSNQVVYANTTLTLKDKQPVTFRSGSDDGLMLWVDGKLVIDAEKFRGYTANEDQATLTLTPGKHQIIARISQGGGDWMFSISAWDKASQPLYFD</sequence>
<organism evidence="5 6">
    <name type="scientific">Poriferisphaera corsica</name>
    <dbReference type="NCBI Taxonomy" id="2528020"/>
    <lineage>
        <taxon>Bacteria</taxon>
        <taxon>Pseudomonadati</taxon>
        <taxon>Planctomycetota</taxon>
        <taxon>Phycisphaerae</taxon>
        <taxon>Phycisphaerales</taxon>
        <taxon>Phycisphaeraceae</taxon>
        <taxon>Poriferisphaera</taxon>
    </lineage>
</organism>
<dbReference type="Pfam" id="PF01055">
    <property type="entry name" value="Glyco_hydro_31_2nd"/>
    <property type="match status" value="1"/>
</dbReference>
<dbReference type="Pfam" id="PF21365">
    <property type="entry name" value="Glyco_hydro_31_3rd"/>
    <property type="match status" value="1"/>
</dbReference>
<dbReference type="SUPFAM" id="SSF51011">
    <property type="entry name" value="Glycosyl hydrolase domain"/>
    <property type="match status" value="1"/>
</dbReference>
<keyword evidence="5" id="KW-0378">Hydrolase</keyword>
<gene>
    <name evidence="5" type="primary">yicI_3</name>
    <name evidence="5" type="ORF">KS4_12810</name>
</gene>
<dbReference type="Pfam" id="PF13802">
    <property type="entry name" value="Gal_mutarotas_2"/>
    <property type="match status" value="1"/>
</dbReference>
<accession>A0A517YSN2</accession>
<dbReference type="GO" id="GO:0005975">
    <property type="term" value="P:carbohydrate metabolic process"/>
    <property type="evidence" value="ECO:0007669"/>
    <property type="project" value="InterPro"/>
</dbReference>
<dbReference type="EMBL" id="CP036425">
    <property type="protein sequence ID" value="QDU33236.1"/>
    <property type="molecule type" value="Genomic_DNA"/>
</dbReference>
<dbReference type="PANTHER" id="PTHR43863">
    <property type="entry name" value="HYDROLASE, PUTATIVE (AFU_ORTHOLOGUE AFUA_1G03140)-RELATED"/>
    <property type="match status" value="1"/>
</dbReference>
<dbReference type="GO" id="GO:0030246">
    <property type="term" value="F:carbohydrate binding"/>
    <property type="evidence" value="ECO:0007669"/>
    <property type="project" value="InterPro"/>
</dbReference>
<keyword evidence="5" id="KW-0326">Glycosidase</keyword>
<feature type="domain" description="Glycosyl hydrolase family 31 C-terminal" evidence="4">
    <location>
        <begin position="563"/>
        <end position="645"/>
    </location>
</feature>
<dbReference type="Gene3D" id="2.60.120.260">
    <property type="entry name" value="Galactose-binding domain-like"/>
    <property type="match status" value="1"/>
</dbReference>
<dbReference type="Gene3D" id="2.60.40.1760">
    <property type="entry name" value="glycosyl hydrolase (family 31)"/>
    <property type="match status" value="1"/>
</dbReference>
<evidence type="ECO:0000259" key="2">
    <source>
        <dbReference type="Pfam" id="PF01055"/>
    </source>
</evidence>
<keyword evidence="6" id="KW-1185">Reference proteome</keyword>
<evidence type="ECO:0000259" key="3">
    <source>
        <dbReference type="Pfam" id="PF13802"/>
    </source>
</evidence>
<dbReference type="Gene3D" id="3.20.20.80">
    <property type="entry name" value="Glycosidases"/>
    <property type="match status" value="1"/>
</dbReference>
<dbReference type="InterPro" id="IPR017853">
    <property type="entry name" value="GH"/>
</dbReference>
<dbReference type="GO" id="GO:0061634">
    <property type="term" value="F:alpha-D-xyloside xylohydrolase"/>
    <property type="evidence" value="ECO:0007669"/>
    <property type="project" value="UniProtKB-EC"/>
</dbReference>
<dbReference type="InterPro" id="IPR000322">
    <property type="entry name" value="Glyco_hydro_31_TIM"/>
</dbReference>
<dbReference type="CDD" id="cd14752">
    <property type="entry name" value="GH31_N"/>
    <property type="match status" value="1"/>
</dbReference>
<evidence type="ECO:0000313" key="5">
    <source>
        <dbReference type="EMBL" id="QDU33236.1"/>
    </source>
</evidence>
<feature type="domain" description="Glycoside hydrolase family 31 TIM barrel" evidence="2">
    <location>
        <begin position="247"/>
        <end position="552"/>
    </location>
</feature>
<dbReference type="KEGG" id="pcor:KS4_12810"/>